<feature type="binding site" evidence="5">
    <location>
        <position position="283"/>
    </location>
    <ligand>
        <name>Zn(2+)</name>
        <dbReference type="ChEBI" id="CHEBI:29105"/>
        <note>catalytic</note>
    </ligand>
</feature>
<keyword evidence="8" id="KW-1185">Reference proteome</keyword>
<feature type="active site" description="Proton donor" evidence="5">
    <location>
        <position position="205"/>
    </location>
</feature>
<dbReference type="Pfam" id="PF00962">
    <property type="entry name" value="A_deaminase"/>
    <property type="match status" value="1"/>
</dbReference>
<reference evidence="8" key="1">
    <citation type="journal article" date="2019" name="Int. J. Syst. Evol. Microbiol.">
        <title>The Global Catalogue of Microorganisms (GCM) 10K type strain sequencing project: providing services to taxonomists for standard genome sequencing and annotation.</title>
        <authorList>
            <consortium name="The Broad Institute Genomics Platform"/>
            <consortium name="The Broad Institute Genome Sequencing Center for Infectious Disease"/>
            <person name="Wu L."/>
            <person name="Ma J."/>
        </authorList>
    </citation>
    <scope>NUCLEOTIDE SEQUENCE [LARGE SCALE GENOMIC DNA]</scope>
    <source>
        <strain evidence="8">CGMCC 1.10106</strain>
    </source>
</reference>
<keyword evidence="2 5" id="KW-0378">Hydrolase</keyword>
<keyword evidence="4 5" id="KW-0546">Nucleotide metabolism</keyword>
<evidence type="ECO:0000256" key="2">
    <source>
        <dbReference type="ARBA" id="ARBA00022801"/>
    </source>
</evidence>
<comment type="catalytic activity">
    <reaction evidence="5">
        <text>adenine + H2O + H(+) = hypoxanthine + NH4(+)</text>
        <dbReference type="Rhea" id="RHEA:23688"/>
        <dbReference type="ChEBI" id="CHEBI:15377"/>
        <dbReference type="ChEBI" id="CHEBI:15378"/>
        <dbReference type="ChEBI" id="CHEBI:16708"/>
        <dbReference type="ChEBI" id="CHEBI:17368"/>
        <dbReference type="ChEBI" id="CHEBI:28938"/>
        <dbReference type="EC" id="3.5.4.2"/>
    </reaction>
</comment>
<organism evidence="7 8">
    <name type="scientific">Sphingomonas psychrolutea</name>
    <dbReference type="NCBI Taxonomy" id="1259676"/>
    <lineage>
        <taxon>Bacteria</taxon>
        <taxon>Pseudomonadati</taxon>
        <taxon>Pseudomonadota</taxon>
        <taxon>Alphaproteobacteria</taxon>
        <taxon>Sphingomonadales</taxon>
        <taxon>Sphingomonadaceae</taxon>
        <taxon>Sphingomonas</taxon>
    </lineage>
</organism>
<dbReference type="NCBIfam" id="NF006850">
    <property type="entry name" value="PRK09358.1-6"/>
    <property type="match status" value="1"/>
</dbReference>
<proteinExistence type="inferred from homology"/>
<accession>A0ABQ1H0J6</accession>
<feature type="binding site" evidence="5">
    <location>
        <position position="202"/>
    </location>
    <ligand>
        <name>Zn(2+)</name>
        <dbReference type="ChEBI" id="CHEBI:29105"/>
        <note>catalytic</note>
    </ligand>
</feature>
<dbReference type="CDD" id="cd01320">
    <property type="entry name" value="ADA"/>
    <property type="match status" value="1"/>
</dbReference>
<evidence type="ECO:0000313" key="8">
    <source>
        <dbReference type="Proteomes" id="UP000618591"/>
    </source>
</evidence>
<dbReference type="Gene3D" id="3.20.20.140">
    <property type="entry name" value="Metal-dependent hydrolases"/>
    <property type="match status" value="1"/>
</dbReference>
<evidence type="ECO:0000259" key="6">
    <source>
        <dbReference type="Pfam" id="PF00962"/>
    </source>
</evidence>
<evidence type="ECO:0000256" key="1">
    <source>
        <dbReference type="ARBA" id="ARBA00022723"/>
    </source>
</evidence>
<protein>
    <recommendedName>
        <fullName evidence="5">Adenine deaminase</fullName>
        <shortName evidence="5">ADE</shortName>
        <ecNumber evidence="5">3.5.4.2</ecNumber>
    </recommendedName>
    <alternativeName>
        <fullName evidence="5">Adenine aminohydrolase</fullName>
        <shortName evidence="5">AAH</shortName>
    </alternativeName>
</protein>
<keyword evidence="3 5" id="KW-0862">Zinc</keyword>
<feature type="binding site" evidence="5">
    <location>
        <position position="24"/>
    </location>
    <ligand>
        <name>Zn(2+)</name>
        <dbReference type="ChEBI" id="CHEBI:29105"/>
        <note>catalytic</note>
    </ligand>
</feature>
<dbReference type="EC" id="3.5.4.2" evidence="5"/>
<dbReference type="PANTHER" id="PTHR43114">
    <property type="entry name" value="ADENINE DEAMINASE"/>
    <property type="match status" value="1"/>
</dbReference>
<evidence type="ECO:0000256" key="3">
    <source>
        <dbReference type="ARBA" id="ARBA00022833"/>
    </source>
</evidence>
<keyword evidence="1 5" id="KW-0479">Metal-binding</keyword>
<feature type="binding site" evidence="5">
    <location>
        <position position="22"/>
    </location>
    <ligand>
        <name>Zn(2+)</name>
        <dbReference type="ChEBI" id="CHEBI:29105"/>
        <note>catalytic</note>
    </ligand>
</feature>
<dbReference type="RefSeq" id="WP_229733116.1">
    <property type="nucleotide sequence ID" value="NZ_BMDW01000016.1"/>
</dbReference>
<dbReference type="InterPro" id="IPR028892">
    <property type="entry name" value="ADE"/>
</dbReference>
<comment type="function">
    <text evidence="5">Catalyzes the hydrolytic deamination of adenine to hypoxanthine. Plays an important role in the purine salvage pathway and in nitrogen catabolism.</text>
</comment>
<dbReference type="Proteomes" id="UP000618591">
    <property type="component" value="Unassembled WGS sequence"/>
</dbReference>
<evidence type="ECO:0000256" key="4">
    <source>
        <dbReference type="ARBA" id="ARBA00023080"/>
    </source>
</evidence>
<dbReference type="NCBIfam" id="TIGR01430">
    <property type="entry name" value="aden_deam"/>
    <property type="match status" value="1"/>
</dbReference>
<dbReference type="EMBL" id="BMDW01000016">
    <property type="protein sequence ID" value="GGA54439.1"/>
    <property type="molecule type" value="Genomic_DNA"/>
</dbReference>
<comment type="cofactor">
    <cofactor evidence="5">
        <name>Zn(2+)</name>
        <dbReference type="ChEBI" id="CHEBI:29105"/>
    </cofactor>
    <text evidence="5">Binds 1 zinc ion per subunit.</text>
</comment>
<feature type="domain" description="Adenosine deaminase" evidence="6">
    <location>
        <begin position="17"/>
        <end position="336"/>
    </location>
</feature>
<gene>
    <name evidence="7" type="ORF">GCM10011395_26100</name>
</gene>
<dbReference type="SUPFAM" id="SSF51556">
    <property type="entry name" value="Metallo-dependent hydrolases"/>
    <property type="match status" value="1"/>
</dbReference>
<name>A0ABQ1H0J6_9SPHN</name>
<evidence type="ECO:0000256" key="5">
    <source>
        <dbReference type="HAMAP-Rule" id="MF_01962"/>
    </source>
</evidence>
<dbReference type="InterPro" id="IPR006330">
    <property type="entry name" value="Ado/ade_deaminase"/>
</dbReference>
<feature type="site" description="Important for catalytic activity" evidence="5">
    <location>
        <position position="226"/>
    </location>
</feature>
<dbReference type="HAMAP" id="MF_01962">
    <property type="entry name" value="Adenine_deaminase"/>
    <property type="match status" value="1"/>
</dbReference>
<dbReference type="InterPro" id="IPR001365">
    <property type="entry name" value="A_deaminase_dom"/>
</dbReference>
<feature type="binding site" evidence="5">
    <location>
        <position position="284"/>
    </location>
    <ligand>
        <name>substrate</name>
    </ligand>
</feature>
<comment type="similarity">
    <text evidence="5">Belongs to the metallo-dependent hydrolases superfamily. Adenosine and AMP deaminases family. Adenine deaminase type 2 subfamily.</text>
</comment>
<dbReference type="InterPro" id="IPR032466">
    <property type="entry name" value="Metal_Hydrolase"/>
</dbReference>
<comment type="caution">
    <text evidence="7">The sequence shown here is derived from an EMBL/GenBank/DDBJ whole genome shotgun (WGS) entry which is preliminary data.</text>
</comment>
<evidence type="ECO:0000313" key="7">
    <source>
        <dbReference type="EMBL" id="GGA54439.1"/>
    </source>
</evidence>
<dbReference type="PANTHER" id="PTHR43114:SF6">
    <property type="entry name" value="ADENINE DEAMINASE"/>
    <property type="match status" value="1"/>
</dbReference>
<sequence>MSAPALAPMGDFITGLPKAELHLHIEGSLEPELMFALAERNGVAIPYANIEEIRAAYHFSRLQDFLDIYYAGAAVLLTVRDFHDLAAAYFDRAAADGVVHAEIMFDPQTHTARGVSFDTVITGLLSAMEEAETKHGMTTKLILSFLRHLDEADAFETLEAARPWLDRIAAVGLDSSELGHPPEKFARVFAAARALGLKSVAHAGEEGPPDYVYQALDLLAIDRLDHGNRSLEDPVLVARLARTAMTLTVCPLSNLKLCVVDDMVAHPIDRMLRAGLRATVNSDDPAYFGGYIADNYRAVEAARGLTRADLVTLARNSFLGSFLPDDAVAAHLAKLDAYVARG</sequence>